<keyword evidence="6" id="KW-1185">Reference proteome</keyword>
<evidence type="ECO:0000256" key="1">
    <source>
        <dbReference type="ARBA" id="ARBA00022723"/>
    </source>
</evidence>
<dbReference type="InterPro" id="IPR008922">
    <property type="entry name" value="Di-copper_centre_dom_sf"/>
</dbReference>
<dbReference type="SUPFAM" id="SSF48056">
    <property type="entry name" value="Di-copper centre-containing domain"/>
    <property type="match status" value="1"/>
</dbReference>
<dbReference type="EMBL" id="JBANRG010000025">
    <property type="protein sequence ID" value="KAK7454106.1"/>
    <property type="molecule type" value="Genomic_DNA"/>
</dbReference>
<evidence type="ECO:0000256" key="2">
    <source>
        <dbReference type="ARBA" id="ARBA00023008"/>
    </source>
</evidence>
<evidence type="ECO:0000313" key="4">
    <source>
        <dbReference type="EMBL" id="KAK7435770.1"/>
    </source>
</evidence>
<reference evidence="5 6" key="1">
    <citation type="submission" date="2024-01" db="EMBL/GenBank/DDBJ databases">
        <title>A draft genome for the cacao thread blight pathogen Marasmiellus scandens.</title>
        <authorList>
            <person name="Baruah I.K."/>
            <person name="Leung J."/>
            <person name="Bukari Y."/>
            <person name="Amoako-Attah I."/>
            <person name="Meinhardt L.W."/>
            <person name="Bailey B.A."/>
            <person name="Cohen S.P."/>
        </authorList>
    </citation>
    <scope>NUCLEOTIDE SEQUENCE [LARGE SCALE GENOMIC DNA]</scope>
    <source>
        <strain evidence="5 6">GH-19</strain>
    </source>
</reference>
<organism evidence="5 6">
    <name type="scientific">Marasmiellus scandens</name>
    <dbReference type="NCBI Taxonomy" id="2682957"/>
    <lineage>
        <taxon>Eukaryota</taxon>
        <taxon>Fungi</taxon>
        <taxon>Dikarya</taxon>
        <taxon>Basidiomycota</taxon>
        <taxon>Agaricomycotina</taxon>
        <taxon>Agaricomycetes</taxon>
        <taxon>Agaricomycetidae</taxon>
        <taxon>Agaricales</taxon>
        <taxon>Marasmiineae</taxon>
        <taxon>Omphalotaceae</taxon>
        <taxon>Marasmiellus</taxon>
    </lineage>
</organism>
<dbReference type="PANTHER" id="PTHR11474:SF126">
    <property type="entry name" value="TYROSINASE-LIKE PROTEIN TYR-1-RELATED"/>
    <property type="match status" value="1"/>
</dbReference>
<dbReference type="PANTHER" id="PTHR11474">
    <property type="entry name" value="TYROSINASE FAMILY MEMBER"/>
    <property type="match status" value="1"/>
</dbReference>
<sequence>MDSSPVLPRASSALSSTFSSIDNSTDTTSLSTATVHGPGALSGRALKALGSLVVRASDELTLRRRLASLNRQMVLRSSPLREETDIRGLSCVPLPQEWRDILEWTRRDLYSDDIRRQALEIVCAYMNDARMQEDSLPLMSELLKWPEDEITIFLSELISILPDNRLDKMSRNNLQSSFRNRLAQSFPGRGLTTAFLQCIQTLTATSRKAARATINAGLLDLILLFFSNSQDCPVLVSLLYKMLSLGGDVRGYFASVLNQRGSEDIHIILTSMLYTLKALHANLTSLWLMTSPQNHQDLVLIFLHSYMSVITTVRDPSQMTDLLSKEDFVLFFFNDADIDDKLYHRILDSQSMASTRRKLHIDITKLLWRIAATDSDISIYPSRFLFTSLVLKIVVALWVVRDQVLSDETDATFVVRKTKFPERLLGFLGVLATVFRMKDDITDFTNGLYTLLADLPCLDTCEDEDPVECSSPVIPSISITIDNPSDISGYIDRAAGNRPRNADWPKRDPVTVGKIASIFFPSFLHFEHVPIKPDIGVSQKLLAPQPAFKYAFCLLWYGVKPEMQLFHIASVLFSLSLRLTLTIAQSCNDPAQRHEWRSLSDDQKFAYLQAVVCLQSRPPLGTFAGSKSIFDDFQALHISLTDEIHHVGQFLPWHRYFITVFESALQAECGYQGTLPYWDWSIDVDAGEFESSPVFDPVLGFGGNGQNIPRYNGQFNNQSNIPDVDPSTQNGGGCVTDGPFANYTLSLGPGTLRQQHCLTRAFTPSAFSGITSDHVQFTLNQDPFENFRLVLEGGSRGWNTHDGGHFAVGGEMSNRYSSPGGALTPVPCLEFKMLNLLQTHSSTFTMRT</sequence>
<evidence type="ECO:0000259" key="3">
    <source>
        <dbReference type="Pfam" id="PF00264"/>
    </source>
</evidence>
<dbReference type="InterPro" id="IPR002227">
    <property type="entry name" value="Tyrosinase_Cu-bd"/>
</dbReference>
<proteinExistence type="predicted"/>
<protein>
    <recommendedName>
        <fullName evidence="3">Tyrosinase copper-binding domain-containing protein</fullName>
    </recommendedName>
</protein>
<accession>A0ABR1JDV0</accession>
<evidence type="ECO:0000313" key="5">
    <source>
        <dbReference type="EMBL" id="KAK7454106.1"/>
    </source>
</evidence>
<evidence type="ECO:0000313" key="6">
    <source>
        <dbReference type="Proteomes" id="UP001498398"/>
    </source>
</evidence>
<gene>
    <name evidence="5" type="ORF">VKT23_011618</name>
    <name evidence="4" type="ORF">VKT23_019468</name>
</gene>
<dbReference type="Proteomes" id="UP001498398">
    <property type="component" value="Unassembled WGS sequence"/>
</dbReference>
<dbReference type="Pfam" id="PF00264">
    <property type="entry name" value="Tyrosinase"/>
    <property type="match status" value="1"/>
</dbReference>
<comment type="caution">
    <text evidence="5">The sequence shown here is derived from an EMBL/GenBank/DDBJ whole genome shotgun (WGS) entry which is preliminary data.</text>
</comment>
<dbReference type="Gene3D" id="1.10.1280.10">
    <property type="entry name" value="Di-copper center containing domain from catechol oxidase"/>
    <property type="match status" value="1"/>
</dbReference>
<feature type="domain" description="Tyrosinase copper-binding" evidence="3">
    <location>
        <begin position="628"/>
        <end position="819"/>
    </location>
</feature>
<keyword evidence="1" id="KW-0479">Metal-binding</keyword>
<dbReference type="EMBL" id="JBANRG010000102">
    <property type="protein sequence ID" value="KAK7435770.1"/>
    <property type="molecule type" value="Genomic_DNA"/>
</dbReference>
<name>A0ABR1JDV0_9AGAR</name>
<keyword evidence="2" id="KW-0186">Copper</keyword>
<dbReference type="InterPro" id="IPR050316">
    <property type="entry name" value="Tyrosinase/Hemocyanin"/>
</dbReference>